<comment type="subcellular location">
    <subcellularLocation>
        <location evidence="1">Membrane</location>
        <topology evidence="1">Multi-pass membrane protein</topology>
    </subcellularLocation>
</comment>
<evidence type="ECO:0000256" key="16">
    <source>
        <dbReference type="PROSITE-ProRule" id="PRU10141"/>
    </source>
</evidence>
<evidence type="ECO:0000256" key="14">
    <source>
        <dbReference type="ARBA" id="ARBA00023286"/>
    </source>
</evidence>
<evidence type="ECO:0000256" key="13">
    <source>
        <dbReference type="ARBA" id="ARBA00023136"/>
    </source>
</evidence>
<protein>
    <submittedName>
        <fullName evidence="20">Uncharacterized protein</fullName>
    </submittedName>
</protein>
<dbReference type="AlphaFoldDB" id="A0AAW1W151"/>
<comment type="similarity">
    <text evidence="2">Belongs to the cyclic nucleotide-gated cation channel (TC 1.A.1.5) family.</text>
</comment>
<keyword evidence="15" id="KW-0407">Ion channel</keyword>
<dbReference type="InterPro" id="IPR014710">
    <property type="entry name" value="RmlC-like_jellyroll"/>
</dbReference>
<dbReference type="CDD" id="cd00038">
    <property type="entry name" value="CAP_ED"/>
    <property type="match status" value="1"/>
</dbReference>
<dbReference type="Pfam" id="PF00069">
    <property type="entry name" value="Pkinase"/>
    <property type="match status" value="1"/>
</dbReference>
<evidence type="ECO:0000256" key="9">
    <source>
        <dbReference type="ARBA" id="ARBA00022840"/>
    </source>
</evidence>
<feature type="domain" description="Protein kinase" evidence="18">
    <location>
        <begin position="611"/>
        <end position="889"/>
    </location>
</feature>
<keyword evidence="4" id="KW-0140">cGMP</keyword>
<dbReference type="FunFam" id="1.10.510.10:FF:000084">
    <property type="entry name" value="Wall-associated receptor kinase 2"/>
    <property type="match status" value="1"/>
</dbReference>
<reference evidence="20 21" key="1">
    <citation type="journal article" date="2023" name="G3 (Bethesda)">
        <title>A chromosome-length genome assembly and annotation of blackberry (Rubus argutus, cv. 'Hillquist').</title>
        <authorList>
            <person name="Bruna T."/>
            <person name="Aryal R."/>
            <person name="Dudchenko O."/>
            <person name="Sargent D.J."/>
            <person name="Mead D."/>
            <person name="Buti M."/>
            <person name="Cavallini A."/>
            <person name="Hytonen T."/>
            <person name="Andres J."/>
            <person name="Pham M."/>
            <person name="Weisz D."/>
            <person name="Mascagni F."/>
            <person name="Usai G."/>
            <person name="Natali L."/>
            <person name="Bassil N."/>
            <person name="Fernandez G.E."/>
            <person name="Lomsadze A."/>
            <person name="Armour M."/>
            <person name="Olukolu B."/>
            <person name="Poorten T."/>
            <person name="Britton C."/>
            <person name="Davik J."/>
            <person name="Ashrafi H."/>
            <person name="Aiden E.L."/>
            <person name="Borodovsky M."/>
            <person name="Worthington M."/>
        </authorList>
    </citation>
    <scope>NUCLEOTIDE SEQUENCE [LARGE SCALE GENOMIC DNA]</scope>
    <source>
        <strain evidence="20">PI 553951</strain>
    </source>
</reference>
<dbReference type="InterPro" id="IPR005821">
    <property type="entry name" value="Ion_trans_dom"/>
</dbReference>
<evidence type="ECO:0000313" key="21">
    <source>
        <dbReference type="Proteomes" id="UP001457282"/>
    </source>
</evidence>
<keyword evidence="13 17" id="KW-0472">Membrane</keyword>
<dbReference type="PANTHER" id="PTHR45651:SF68">
    <property type="entry name" value="ION TRANSPORT DOMAIN-CONTAINING PROTEIN"/>
    <property type="match status" value="1"/>
</dbReference>
<evidence type="ECO:0000256" key="6">
    <source>
        <dbReference type="ARBA" id="ARBA00022692"/>
    </source>
</evidence>
<keyword evidence="10 17" id="KW-1133">Transmembrane helix</keyword>
<evidence type="ECO:0000256" key="10">
    <source>
        <dbReference type="ARBA" id="ARBA00022989"/>
    </source>
</evidence>
<dbReference type="InterPro" id="IPR000719">
    <property type="entry name" value="Prot_kinase_dom"/>
</dbReference>
<dbReference type="Gene3D" id="1.10.510.10">
    <property type="entry name" value="Transferase(Phosphotransferase) domain 1"/>
    <property type="match status" value="1"/>
</dbReference>
<accession>A0AAW1W151</accession>
<feature type="transmembrane region" description="Helical" evidence="17">
    <location>
        <begin position="149"/>
        <end position="173"/>
    </location>
</feature>
<keyword evidence="6 17" id="KW-0812">Transmembrane</keyword>
<dbReference type="EMBL" id="JBEDUW010000007">
    <property type="protein sequence ID" value="KAK9913349.1"/>
    <property type="molecule type" value="Genomic_DNA"/>
</dbReference>
<feature type="transmembrane region" description="Helical" evidence="17">
    <location>
        <begin position="185"/>
        <end position="202"/>
    </location>
</feature>
<organism evidence="20 21">
    <name type="scientific">Rubus argutus</name>
    <name type="common">Southern blackberry</name>
    <dbReference type="NCBI Taxonomy" id="59490"/>
    <lineage>
        <taxon>Eukaryota</taxon>
        <taxon>Viridiplantae</taxon>
        <taxon>Streptophyta</taxon>
        <taxon>Embryophyta</taxon>
        <taxon>Tracheophyta</taxon>
        <taxon>Spermatophyta</taxon>
        <taxon>Magnoliopsida</taxon>
        <taxon>eudicotyledons</taxon>
        <taxon>Gunneridae</taxon>
        <taxon>Pentapetalae</taxon>
        <taxon>rosids</taxon>
        <taxon>fabids</taxon>
        <taxon>Rosales</taxon>
        <taxon>Rosaceae</taxon>
        <taxon>Rosoideae</taxon>
        <taxon>Rosoideae incertae sedis</taxon>
        <taxon>Rubus</taxon>
    </lineage>
</organism>
<gene>
    <name evidence="20" type="ORF">M0R45_037167</name>
</gene>
<dbReference type="SMART" id="SM00220">
    <property type="entry name" value="S_TKc"/>
    <property type="match status" value="1"/>
</dbReference>
<dbReference type="GO" id="GO:0030553">
    <property type="term" value="F:cGMP binding"/>
    <property type="evidence" value="ECO:0007669"/>
    <property type="project" value="UniProtKB-KW"/>
</dbReference>
<dbReference type="InterPro" id="IPR008271">
    <property type="entry name" value="Ser/Thr_kinase_AS"/>
</dbReference>
<dbReference type="Proteomes" id="UP001457282">
    <property type="component" value="Unassembled WGS sequence"/>
</dbReference>
<dbReference type="GO" id="GO:0005524">
    <property type="term" value="F:ATP binding"/>
    <property type="evidence" value="ECO:0007669"/>
    <property type="project" value="UniProtKB-UniRule"/>
</dbReference>
<name>A0AAW1W151_RUBAR</name>
<dbReference type="SUPFAM" id="SSF56112">
    <property type="entry name" value="Protein kinase-like (PK-like)"/>
    <property type="match status" value="1"/>
</dbReference>
<keyword evidence="12" id="KW-0406">Ion transport</keyword>
<dbReference type="PANTHER" id="PTHR45651">
    <property type="entry name" value="CYCLIC NUCLEOTIDE-GATED ION CHANNEL 15-RELATED-RELATED"/>
    <property type="match status" value="1"/>
</dbReference>
<keyword evidence="14" id="KW-1071">Ligand-gated ion channel</keyword>
<dbReference type="Gene3D" id="3.30.200.20">
    <property type="entry name" value="Phosphorylase Kinase, domain 1"/>
    <property type="match status" value="1"/>
</dbReference>
<evidence type="ECO:0000256" key="4">
    <source>
        <dbReference type="ARBA" id="ARBA00022535"/>
    </source>
</evidence>
<dbReference type="Gene3D" id="2.60.120.10">
    <property type="entry name" value="Jelly Rolls"/>
    <property type="match status" value="1"/>
</dbReference>
<dbReference type="Pfam" id="PF00520">
    <property type="entry name" value="Ion_trans"/>
    <property type="match status" value="1"/>
</dbReference>
<dbReference type="InterPro" id="IPR000595">
    <property type="entry name" value="cNMP-bd_dom"/>
</dbReference>
<dbReference type="PROSITE" id="PS50042">
    <property type="entry name" value="CNMP_BINDING_3"/>
    <property type="match status" value="1"/>
</dbReference>
<feature type="transmembrane region" description="Helical" evidence="17">
    <location>
        <begin position="222"/>
        <end position="247"/>
    </location>
</feature>
<keyword evidence="8" id="KW-0418">Kinase</keyword>
<dbReference type="PROSITE" id="PS50011">
    <property type="entry name" value="PROTEIN_KINASE_DOM"/>
    <property type="match status" value="1"/>
</dbReference>
<evidence type="ECO:0000256" key="17">
    <source>
        <dbReference type="SAM" id="Phobius"/>
    </source>
</evidence>
<feature type="domain" description="Cyclic nucleotide-binding" evidence="19">
    <location>
        <begin position="467"/>
        <end position="536"/>
    </location>
</feature>
<dbReference type="GO" id="GO:0016020">
    <property type="term" value="C:membrane"/>
    <property type="evidence" value="ECO:0007669"/>
    <property type="project" value="UniProtKB-SubCell"/>
</dbReference>
<keyword evidence="5" id="KW-0808">Transferase</keyword>
<dbReference type="PROSITE" id="PS00108">
    <property type="entry name" value="PROTEIN_KINASE_ST"/>
    <property type="match status" value="1"/>
</dbReference>
<dbReference type="SUPFAM" id="SSF81324">
    <property type="entry name" value="Voltage-gated potassium channels"/>
    <property type="match status" value="1"/>
</dbReference>
<keyword evidence="7 16" id="KW-0547">Nucleotide-binding</keyword>
<keyword evidence="21" id="KW-1185">Reference proteome</keyword>
<evidence type="ECO:0000313" key="20">
    <source>
        <dbReference type="EMBL" id="KAK9913349.1"/>
    </source>
</evidence>
<evidence type="ECO:0000256" key="5">
    <source>
        <dbReference type="ARBA" id="ARBA00022679"/>
    </source>
</evidence>
<evidence type="ECO:0000256" key="8">
    <source>
        <dbReference type="ARBA" id="ARBA00022777"/>
    </source>
</evidence>
<evidence type="ECO:0000259" key="18">
    <source>
        <dbReference type="PROSITE" id="PS50011"/>
    </source>
</evidence>
<proteinExistence type="inferred from homology"/>
<evidence type="ECO:0000256" key="7">
    <source>
        <dbReference type="ARBA" id="ARBA00022741"/>
    </source>
</evidence>
<dbReference type="GO" id="GO:0004672">
    <property type="term" value="F:protein kinase activity"/>
    <property type="evidence" value="ECO:0007669"/>
    <property type="project" value="InterPro"/>
</dbReference>
<evidence type="ECO:0000256" key="3">
    <source>
        <dbReference type="ARBA" id="ARBA00022448"/>
    </source>
</evidence>
<keyword evidence="3" id="KW-0813">Transport</keyword>
<keyword evidence="9 16" id="KW-0067">ATP-binding</keyword>
<feature type="transmembrane region" description="Helical" evidence="17">
    <location>
        <begin position="350"/>
        <end position="368"/>
    </location>
</feature>
<evidence type="ECO:0000256" key="15">
    <source>
        <dbReference type="ARBA" id="ARBA00023303"/>
    </source>
</evidence>
<feature type="transmembrane region" description="Helical" evidence="17">
    <location>
        <begin position="52"/>
        <end position="70"/>
    </location>
</feature>
<evidence type="ECO:0000256" key="12">
    <source>
        <dbReference type="ARBA" id="ARBA00023065"/>
    </source>
</evidence>
<evidence type="ECO:0000256" key="1">
    <source>
        <dbReference type="ARBA" id="ARBA00004141"/>
    </source>
</evidence>
<sequence>MANPEVALVVEESSKEIVASNDDDSSLESTMNEIDHHDPAQASSFLQHWRKIFVTSCVFAVLLDPLFLYVPIISQDMTCLTLDEKLKKAALILRSITDLFYIMDIIIQFHRSDRGKCSGLIKKFLRISSCWTKFKFIWMSFLPTIARTIWWSYILIDMLAILPLPQVLILHYFSKIRGSKSLNTRKFIMNFFVMMQYVPRVFRLYQLCKEPKKFVNGESTAIWIKGVLNLFMYILASHVFGAIWYFFAIQRMIDCWQNACRTAKICDTITFSCYGHSSLINIKFINEVCPIDPPHAKVFDFGIFLGVFQSDIPKSTNFLQKFSNCFCWGLRNMSSLGSNLQPSTNTWENFFVAFVSIMGLLLFIYLIGNLQTYMQLETTRIESHRHKLKIERKMQKIDPEIELWLSRSGVPKNRKEKLKLQIMEKVPQVLEENMNAGLEYITSILPLELRTLIKKFSPWNRLKQDLVLQYMDEEVLKVICEHLKPMKYTKEKIIIQEDEPLEMMLIIVDGFVRIEKRGCSNNTRRGAGEFYGEKLLSWPSSTEFPDKLPSASESARATGDVEALVLMASDLKSIGLEFRPHFRKAYLYLENALISSKIFTAEELKMATNNYHESGVLGSGSSAIVYKGILLDNTVVAIKKFKKFSESPYTFLNFKVEVGILSRVDHKNVVRLLGVCLESEEPSMVLEFVTNGNLTEHIHKKRTGSILSLELRMKIAAQIAGALADLHSSTPMSIVHRDVKTLNILLGDNYTAKLTDFGLSLFVDDDMTHLSTMVKGTFGYLDPEYYRRQQLTEKCDVYSFGVVLAELITSRVALSRDGPKEERNLAAFLNCSVEKGQLNQIVDHEIINVNEGNFEIAKRVSHLATRCLRDKGEDRPSMRQVAAELEELIAGHIQIKDENFSRSST</sequence>
<dbReference type="Gene3D" id="1.10.287.70">
    <property type="match status" value="1"/>
</dbReference>
<dbReference type="PROSITE" id="PS00107">
    <property type="entry name" value="PROTEIN_KINASE_ATP"/>
    <property type="match status" value="1"/>
</dbReference>
<dbReference type="InterPro" id="IPR018490">
    <property type="entry name" value="cNMP-bd_dom_sf"/>
</dbReference>
<dbReference type="InterPro" id="IPR017441">
    <property type="entry name" value="Protein_kinase_ATP_BS"/>
</dbReference>
<evidence type="ECO:0000256" key="11">
    <source>
        <dbReference type="ARBA" id="ARBA00022992"/>
    </source>
</evidence>
<dbReference type="SUPFAM" id="SSF51206">
    <property type="entry name" value="cAMP-binding domain-like"/>
    <property type="match status" value="1"/>
</dbReference>
<dbReference type="InterPro" id="IPR011009">
    <property type="entry name" value="Kinase-like_dom_sf"/>
</dbReference>
<comment type="caution">
    <text evidence="20">The sequence shown here is derived from an EMBL/GenBank/DDBJ whole genome shotgun (WGS) entry which is preliminary data.</text>
</comment>
<dbReference type="GO" id="GO:0034220">
    <property type="term" value="P:monoatomic ion transmembrane transport"/>
    <property type="evidence" value="ECO:0007669"/>
    <property type="project" value="UniProtKB-KW"/>
</dbReference>
<evidence type="ECO:0000259" key="19">
    <source>
        <dbReference type="PROSITE" id="PS50042"/>
    </source>
</evidence>
<evidence type="ECO:0000256" key="2">
    <source>
        <dbReference type="ARBA" id="ARBA00010486"/>
    </source>
</evidence>
<keyword evidence="11" id="KW-0142">cGMP-binding</keyword>
<feature type="binding site" evidence="16">
    <location>
        <position position="640"/>
    </location>
    <ligand>
        <name>ATP</name>
        <dbReference type="ChEBI" id="CHEBI:30616"/>
    </ligand>
</feature>